<feature type="transmembrane region" description="Helical" evidence="1">
    <location>
        <begin position="6"/>
        <end position="26"/>
    </location>
</feature>
<gene>
    <name evidence="2" type="ORF">BN1356_01528</name>
</gene>
<protein>
    <submittedName>
        <fullName evidence="2">Uncharacterized protein</fullName>
    </submittedName>
</protein>
<keyword evidence="3" id="KW-1185">Reference proteome</keyword>
<evidence type="ECO:0000313" key="3">
    <source>
        <dbReference type="Proteomes" id="UP000198604"/>
    </source>
</evidence>
<sequence length="109" mass="12559">MKNIIIFATKIISIVMIVAMLLAMIFSINKSNHDFINTAIKFLFPIYILNTFIRVLFTPTEPSDTNSPIFIERRFDYGLGINIHTPIGRYMVIIILLLLIIAYVFTLFS</sequence>
<proteinExistence type="predicted"/>
<feature type="transmembrane region" description="Helical" evidence="1">
    <location>
        <begin position="38"/>
        <end position="57"/>
    </location>
</feature>
<reference evidence="3" key="1">
    <citation type="submission" date="2015-03" db="EMBL/GenBank/DDBJ databases">
        <authorList>
            <person name="Urmite Genomes"/>
        </authorList>
    </citation>
    <scope>NUCLEOTIDE SEQUENCE [LARGE SCALE GENOMIC DNA]</scope>
    <source>
        <strain evidence="3">FF10</strain>
    </source>
</reference>
<evidence type="ECO:0000313" key="2">
    <source>
        <dbReference type="EMBL" id="CQR25184.1"/>
    </source>
</evidence>
<dbReference type="STRING" id="1608583.BN1356_01528"/>
<feature type="transmembrane region" description="Helical" evidence="1">
    <location>
        <begin position="87"/>
        <end position="108"/>
    </location>
</feature>
<organism evidence="2 3">
    <name type="scientific">Streptococcus varani</name>
    <dbReference type="NCBI Taxonomy" id="1608583"/>
    <lineage>
        <taxon>Bacteria</taxon>
        <taxon>Bacillati</taxon>
        <taxon>Bacillota</taxon>
        <taxon>Bacilli</taxon>
        <taxon>Lactobacillales</taxon>
        <taxon>Streptococcaceae</taxon>
        <taxon>Streptococcus</taxon>
    </lineage>
</organism>
<dbReference type="AlphaFoldDB" id="A0A0E4H4R7"/>
<dbReference type="EMBL" id="CTEN01000003">
    <property type="protein sequence ID" value="CQR25184.1"/>
    <property type="molecule type" value="Genomic_DNA"/>
</dbReference>
<keyword evidence="1" id="KW-1133">Transmembrane helix</keyword>
<evidence type="ECO:0000256" key="1">
    <source>
        <dbReference type="SAM" id="Phobius"/>
    </source>
</evidence>
<accession>A0A0E4H4R7</accession>
<dbReference type="Proteomes" id="UP000198604">
    <property type="component" value="Unassembled WGS sequence"/>
</dbReference>
<dbReference type="RefSeq" id="WP_093650754.1">
    <property type="nucleotide sequence ID" value="NZ_CTEN01000003.1"/>
</dbReference>
<keyword evidence="1" id="KW-0472">Membrane</keyword>
<name>A0A0E4H4R7_9STRE</name>
<keyword evidence="1" id="KW-0812">Transmembrane</keyword>